<name>A0ABW3CQ44_9ACTN</name>
<organism evidence="3 4">
    <name type="scientific">Actinomadura adrarensis</name>
    <dbReference type="NCBI Taxonomy" id="1819600"/>
    <lineage>
        <taxon>Bacteria</taxon>
        <taxon>Bacillati</taxon>
        <taxon>Actinomycetota</taxon>
        <taxon>Actinomycetes</taxon>
        <taxon>Streptosporangiales</taxon>
        <taxon>Thermomonosporaceae</taxon>
        <taxon>Actinomadura</taxon>
    </lineage>
</organism>
<gene>
    <name evidence="3" type="ORF">ACFQ07_30735</name>
</gene>
<dbReference type="PROSITE" id="PS50988">
    <property type="entry name" value="TROVE"/>
    <property type="match status" value="1"/>
</dbReference>
<evidence type="ECO:0000313" key="4">
    <source>
        <dbReference type="Proteomes" id="UP001597083"/>
    </source>
</evidence>
<feature type="domain" description="TROVE" evidence="2">
    <location>
        <begin position="25"/>
        <end position="107"/>
    </location>
</feature>
<dbReference type="SUPFAM" id="SSF140864">
    <property type="entry name" value="TROVE domain-like"/>
    <property type="match status" value="1"/>
</dbReference>
<dbReference type="InterPro" id="IPR037214">
    <property type="entry name" value="TROVE_dom_sf"/>
</dbReference>
<feature type="non-terminal residue" evidence="3">
    <location>
        <position position="107"/>
    </location>
</feature>
<comment type="caution">
    <text evidence="3">The sequence shown here is derived from an EMBL/GenBank/DDBJ whole genome shotgun (WGS) entry which is preliminary data.</text>
</comment>
<accession>A0ABW3CQ44</accession>
<reference evidence="4" key="1">
    <citation type="journal article" date="2019" name="Int. J. Syst. Evol. Microbiol.">
        <title>The Global Catalogue of Microorganisms (GCM) 10K type strain sequencing project: providing services to taxonomists for standard genome sequencing and annotation.</title>
        <authorList>
            <consortium name="The Broad Institute Genomics Platform"/>
            <consortium name="The Broad Institute Genome Sequencing Center for Infectious Disease"/>
            <person name="Wu L."/>
            <person name="Ma J."/>
        </authorList>
    </citation>
    <scope>NUCLEOTIDE SEQUENCE [LARGE SCALE GENOMIC DNA]</scope>
    <source>
        <strain evidence="4">JCM 31696</strain>
    </source>
</reference>
<evidence type="ECO:0000313" key="3">
    <source>
        <dbReference type="EMBL" id="MFD0856649.1"/>
    </source>
</evidence>
<evidence type="ECO:0000256" key="1">
    <source>
        <dbReference type="SAM" id="MobiDB-lite"/>
    </source>
</evidence>
<evidence type="ECO:0000259" key="2">
    <source>
        <dbReference type="PROSITE" id="PS50988"/>
    </source>
</evidence>
<protein>
    <submittedName>
        <fullName evidence="3">TROVE domain-containing protein</fullName>
    </submittedName>
</protein>
<proteinExistence type="predicted"/>
<dbReference type="InterPro" id="IPR008858">
    <property type="entry name" value="TROVE_dom"/>
</dbReference>
<feature type="region of interest" description="Disordered" evidence="1">
    <location>
        <begin position="1"/>
        <end position="31"/>
    </location>
</feature>
<keyword evidence="4" id="KW-1185">Reference proteome</keyword>
<dbReference type="Proteomes" id="UP001597083">
    <property type="component" value="Unassembled WGS sequence"/>
</dbReference>
<dbReference type="EMBL" id="JBHTIR010004207">
    <property type="protein sequence ID" value="MFD0856649.1"/>
    <property type="molecule type" value="Genomic_DNA"/>
</dbReference>
<sequence>MAKFNRAGTRTGVSSPIKTEARPSGRTYEGAPGYARDAKSELFLLAVANMVGENTFYEKAGDRDQRFTDLVVSAGWQDPDWTAAFLKWLRAEGNMRSAPVVAAAELV</sequence>